<reference evidence="1 2" key="1">
    <citation type="journal article" date="2021" name="Hortic Res">
        <title>High-quality reference genome and annotation aids understanding of berry development for evergreen blueberry (Vaccinium darrowii).</title>
        <authorList>
            <person name="Yu J."/>
            <person name="Hulse-Kemp A.M."/>
            <person name="Babiker E."/>
            <person name="Staton M."/>
        </authorList>
    </citation>
    <scope>NUCLEOTIDE SEQUENCE [LARGE SCALE GENOMIC DNA]</scope>
    <source>
        <strain evidence="2">cv. NJ 8807/NJ 8810</strain>
        <tissue evidence="1">Young leaf</tissue>
    </source>
</reference>
<name>A0ACB7YYJ3_9ERIC</name>
<sequence>MYKLVNTHGGLTQERLLQVITGRNPMTQRLYYHRFMLPILLLNTTSFVFSLLVGPVIDTDGNAAVSEWAAAAVGNHHPTCSKNCGFPQLLHFLGIFGHERIRFARGGGRSFNRRWLISIWNHKALLYWPSI</sequence>
<dbReference type="Proteomes" id="UP000828048">
    <property type="component" value="Chromosome 3"/>
</dbReference>
<organism evidence="1 2">
    <name type="scientific">Vaccinium darrowii</name>
    <dbReference type="NCBI Taxonomy" id="229202"/>
    <lineage>
        <taxon>Eukaryota</taxon>
        <taxon>Viridiplantae</taxon>
        <taxon>Streptophyta</taxon>
        <taxon>Embryophyta</taxon>
        <taxon>Tracheophyta</taxon>
        <taxon>Spermatophyta</taxon>
        <taxon>Magnoliopsida</taxon>
        <taxon>eudicotyledons</taxon>
        <taxon>Gunneridae</taxon>
        <taxon>Pentapetalae</taxon>
        <taxon>asterids</taxon>
        <taxon>Ericales</taxon>
        <taxon>Ericaceae</taxon>
        <taxon>Vaccinioideae</taxon>
        <taxon>Vaccinieae</taxon>
        <taxon>Vaccinium</taxon>
    </lineage>
</organism>
<keyword evidence="2" id="KW-1185">Reference proteome</keyword>
<proteinExistence type="predicted"/>
<protein>
    <submittedName>
        <fullName evidence="1">Uncharacterized protein</fullName>
    </submittedName>
</protein>
<evidence type="ECO:0000313" key="2">
    <source>
        <dbReference type="Proteomes" id="UP000828048"/>
    </source>
</evidence>
<comment type="caution">
    <text evidence="1">The sequence shown here is derived from an EMBL/GenBank/DDBJ whole genome shotgun (WGS) entry which is preliminary data.</text>
</comment>
<gene>
    <name evidence="1" type="ORF">Vadar_026431</name>
</gene>
<evidence type="ECO:0000313" key="1">
    <source>
        <dbReference type="EMBL" id="KAH7858665.1"/>
    </source>
</evidence>
<dbReference type="EMBL" id="CM037153">
    <property type="protein sequence ID" value="KAH7858665.1"/>
    <property type="molecule type" value="Genomic_DNA"/>
</dbReference>
<accession>A0ACB7YYJ3</accession>